<reference evidence="2" key="1">
    <citation type="journal article" date="2017" name="Nature">
        <title>The sunflower genome provides insights into oil metabolism, flowering and Asterid evolution.</title>
        <authorList>
            <person name="Badouin H."/>
            <person name="Gouzy J."/>
            <person name="Grassa C.J."/>
            <person name="Murat F."/>
            <person name="Staton S.E."/>
            <person name="Cottret L."/>
            <person name="Lelandais-Briere C."/>
            <person name="Owens G.L."/>
            <person name="Carrere S."/>
            <person name="Mayjonade B."/>
            <person name="Legrand L."/>
            <person name="Gill N."/>
            <person name="Kane N.C."/>
            <person name="Bowers J.E."/>
            <person name="Hubner S."/>
            <person name="Bellec A."/>
            <person name="Berard A."/>
            <person name="Berges H."/>
            <person name="Blanchet N."/>
            <person name="Boniface M.C."/>
            <person name="Brunel D."/>
            <person name="Catrice O."/>
            <person name="Chaidir N."/>
            <person name="Claudel C."/>
            <person name="Donnadieu C."/>
            <person name="Faraut T."/>
            <person name="Fievet G."/>
            <person name="Helmstetter N."/>
            <person name="King M."/>
            <person name="Knapp S.J."/>
            <person name="Lai Z."/>
            <person name="Le Paslier M.C."/>
            <person name="Lippi Y."/>
            <person name="Lorenzon L."/>
            <person name="Mandel J.R."/>
            <person name="Marage G."/>
            <person name="Marchand G."/>
            <person name="Marquand E."/>
            <person name="Bret-Mestries E."/>
            <person name="Morien E."/>
            <person name="Nambeesan S."/>
            <person name="Nguyen T."/>
            <person name="Pegot-Espagnet P."/>
            <person name="Pouilly N."/>
            <person name="Raftis F."/>
            <person name="Sallet E."/>
            <person name="Schiex T."/>
            <person name="Thomas J."/>
            <person name="Vandecasteele C."/>
            <person name="Vares D."/>
            <person name="Vear F."/>
            <person name="Vautrin S."/>
            <person name="Crespi M."/>
            <person name="Mangin B."/>
            <person name="Burke J.M."/>
            <person name="Salse J."/>
            <person name="Munos S."/>
            <person name="Vincourt P."/>
            <person name="Rieseberg L.H."/>
            <person name="Langlade N.B."/>
        </authorList>
    </citation>
    <scope>NUCLEOTIDE SEQUENCE [LARGE SCALE GENOMIC DNA]</scope>
    <source>
        <strain evidence="2">cv. SF193</strain>
    </source>
</reference>
<dbReference type="Proteomes" id="UP000215914">
    <property type="component" value="Chromosome 11"/>
</dbReference>
<name>A0A251T7R6_HELAN</name>
<dbReference type="PANTHER" id="PTHR47481">
    <property type="match status" value="1"/>
</dbReference>
<sequence length="389" mass="43138">MRIIQLRQIPSHGISQTIDPLLIFFFLCYSLSSSSSMANPTDYSNISLHSLCNLITIKLSSTNCLPRRHRILPVLSYLNLTSHIDGTLVPPPESISDDNKPIPNPKFAEWKSADQKVVLLLHSSLTEEAMSETIGHSTASQIWTALEHAYSNHSIERMHTLRDSLRQLQKGSSSVSKYGRKFKALCDQLTAIGRPVTKEDKRHWFLCGLGSAYENFSIAQCTVQPAPLFRDLLAHAENQEIFIQRLHGSQPSQAAFAAQPSRGRSTYTRRPPTCQLCRKEGHYASAGMDLVGYVQRVGTTPLDAHLAHAFQAQCNIPDWTADTGATAHMLPTQNGLDETYPDTGSKNRRSSLEAPVKTVFMCSPKVTSLSLPLYLHLISVHPLINGIVV</sequence>
<proteinExistence type="predicted"/>
<dbReference type="AlphaFoldDB" id="A0A251T7R6"/>
<dbReference type="PANTHER" id="PTHR47481:SF3">
    <property type="entry name" value="GAG-POLYPEPTIDE OF LTR COPIA-TYPE-RELATED"/>
    <property type="match status" value="1"/>
</dbReference>
<evidence type="ECO:0000313" key="1">
    <source>
        <dbReference type="EMBL" id="OTG06576.1"/>
    </source>
</evidence>
<keyword evidence="2" id="KW-1185">Reference proteome</keyword>
<dbReference type="Pfam" id="PF14223">
    <property type="entry name" value="Retrotran_gag_2"/>
    <property type="match status" value="1"/>
</dbReference>
<protein>
    <submittedName>
        <fullName evidence="1">Putative gag-polypeptide of LTR copia-type</fullName>
    </submittedName>
</protein>
<evidence type="ECO:0000313" key="2">
    <source>
        <dbReference type="Proteomes" id="UP000215914"/>
    </source>
</evidence>
<dbReference type="InParanoid" id="A0A251T7R6"/>
<accession>A0A251T7R6</accession>
<dbReference type="EMBL" id="CM007900">
    <property type="protein sequence ID" value="OTG06576.1"/>
    <property type="molecule type" value="Genomic_DNA"/>
</dbReference>
<gene>
    <name evidence="1" type="ORF">HannXRQ_Chr11g0320841</name>
</gene>
<organism evidence="1 2">
    <name type="scientific">Helianthus annuus</name>
    <name type="common">Common sunflower</name>
    <dbReference type="NCBI Taxonomy" id="4232"/>
    <lineage>
        <taxon>Eukaryota</taxon>
        <taxon>Viridiplantae</taxon>
        <taxon>Streptophyta</taxon>
        <taxon>Embryophyta</taxon>
        <taxon>Tracheophyta</taxon>
        <taxon>Spermatophyta</taxon>
        <taxon>Magnoliopsida</taxon>
        <taxon>eudicotyledons</taxon>
        <taxon>Gunneridae</taxon>
        <taxon>Pentapetalae</taxon>
        <taxon>asterids</taxon>
        <taxon>campanulids</taxon>
        <taxon>Asterales</taxon>
        <taxon>Asteraceae</taxon>
        <taxon>Asteroideae</taxon>
        <taxon>Heliantheae alliance</taxon>
        <taxon>Heliantheae</taxon>
        <taxon>Helianthus</taxon>
    </lineage>
</organism>